<dbReference type="OrthoDB" id="95460at2"/>
<proteinExistence type="predicted"/>
<name>I4CEX8_DESTA</name>
<dbReference type="InterPro" id="IPR051541">
    <property type="entry name" value="PTS_SugarTrans_NitroReg"/>
</dbReference>
<dbReference type="EMBL" id="CP003360">
    <property type="protein sequence ID" value="AFM28119.1"/>
    <property type="molecule type" value="Genomic_DNA"/>
</dbReference>
<dbReference type="HOGENOM" id="CLU_072531_5_2_7"/>
<feature type="domain" description="PTS EIIA type-2" evidence="1">
    <location>
        <begin position="5"/>
        <end position="149"/>
    </location>
</feature>
<protein>
    <submittedName>
        <fullName evidence="2">Phosphotransferase system mannitol/fructose-specifc IIA component (Ntr-type)</fullName>
    </submittedName>
</protein>
<reference evidence="3" key="1">
    <citation type="submission" date="2012-06" db="EMBL/GenBank/DDBJ databases">
        <title>Complete sequence of chromosome of Desulfomonile tiedjei DSM 6799.</title>
        <authorList>
            <person name="Lucas S."/>
            <person name="Copeland A."/>
            <person name="Lapidus A."/>
            <person name="Glavina del Rio T."/>
            <person name="Dalin E."/>
            <person name="Tice H."/>
            <person name="Bruce D."/>
            <person name="Goodwin L."/>
            <person name="Pitluck S."/>
            <person name="Peters L."/>
            <person name="Ovchinnikova G."/>
            <person name="Zeytun A."/>
            <person name="Lu M."/>
            <person name="Kyrpides N."/>
            <person name="Mavromatis K."/>
            <person name="Ivanova N."/>
            <person name="Brettin T."/>
            <person name="Detter J.C."/>
            <person name="Han C."/>
            <person name="Larimer F."/>
            <person name="Land M."/>
            <person name="Hauser L."/>
            <person name="Markowitz V."/>
            <person name="Cheng J.-F."/>
            <person name="Hugenholtz P."/>
            <person name="Woyke T."/>
            <person name="Wu D."/>
            <person name="Spring S."/>
            <person name="Schroeder M."/>
            <person name="Brambilla E."/>
            <person name="Klenk H.-P."/>
            <person name="Eisen J.A."/>
        </authorList>
    </citation>
    <scope>NUCLEOTIDE SEQUENCE [LARGE SCALE GENOMIC DNA]</scope>
    <source>
        <strain evidence="3">ATCC 49306 / DSM 6799 / DCB-1</strain>
    </source>
</reference>
<dbReference type="PROSITE" id="PS00372">
    <property type="entry name" value="PTS_EIIA_TYPE_2_HIS"/>
    <property type="match status" value="1"/>
</dbReference>
<dbReference type="PATRIC" id="fig|706587.4.peg.6243"/>
<dbReference type="PANTHER" id="PTHR47738">
    <property type="entry name" value="PTS SYSTEM FRUCTOSE-LIKE EIIA COMPONENT-RELATED"/>
    <property type="match status" value="1"/>
</dbReference>
<keyword evidence="2" id="KW-0808">Transferase</keyword>
<evidence type="ECO:0000259" key="1">
    <source>
        <dbReference type="PROSITE" id="PS51094"/>
    </source>
</evidence>
<dbReference type="KEGG" id="dti:Desti_5537"/>
<dbReference type="InterPro" id="IPR016152">
    <property type="entry name" value="PTrfase/Anion_transptr"/>
</dbReference>
<dbReference type="Gene3D" id="3.40.930.10">
    <property type="entry name" value="Mannitol-specific EII, Chain A"/>
    <property type="match status" value="1"/>
</dbReference>
<gene>
    <name evidence="2" type="ordered locus">Desti_5537</name>
</gene>
<dbReference type="RefSeq" id="WP_014813215.1">
    <property type="nucleotide sequence ID" value="NC_018025.1"/>
</dbReference>
<dbReference type="Proteomes" id="UP000006055">
    <property type="component" value="Chromosome"/>
</dbReference>
<dbReference type="STRING" id="706587.Desti_5537"/>
<evidence type="ECO:0000313" key="3">
    <source>
        <dbReference type="Proteomes" id="UP000006055"/>
    </source>
</evidence>
<organism evidence="2 3">
    <name type="scientific">Desulfomonile tiedjei (strain ATCC 49306 / DSM 6799 / DCB-1)</name>
    <dbReference type="NCBI Taxonomy" id="706587"/>
    <lineage>
        <taxon>Bacteria</taxon>
        <taxon>Pseudomonadati</taxon>
        <taxon>Thermodesulfobacteriota</taxon>
        <taxon>Desulfomonilia</taxon>
        <taxon>Desulfomonilales</taxon>
        <taxon>Desulfomonilaceae</taxon>
        <taxon>Desulfomonile</taxon>
    </lineage>
</organism>
<dbReference type="PROSITE" id="PS51094">
    <property type="entry name" value="PTS_EIIA_TYPE_2"/>
    <property type="match status" value="1"/>
</dbReference>
<sequence length="154" mass="16668">MRILDFLTPSGIISSLTATSKEGVLAELVEPIANAYPGINKVHLIDTLIGRENLGSTGIGGGVAIPHGKLDGLEHLVASFGKSSKGVDFNSMDNRPAFLFFLLIAPRNSAGEHLKALARISRLFKDPLLKTALQHAHTADEIYRILEEFDLRVP</sequence>
<keyword evidence="3" id="KW-1185">Reference proteome</keyword>
<accession>I4CEX8</accession>
<dbReference type="SUPFAM" id="SSF55804">
    <property type="entry name" value="Phoshotransferase/anion transport protein"/>
    <property type="match status" value="1"/>
</dbReference>
<dbReference type="GO" id="GO:0016740">
    <property type="term" value="F:transferase activity"/>
    <property type="evidence" value="ECO:0007669"/>
    <property type="project" value="UniProtKB-KW"/>
</dbReference>
<dbReference type="Pfam" id="PF00359">
    <property type="entry name" value="PTS_EIIA_2"/>
    <property type="match status" value="1"/>
</dbReference>
<dbReference type="eggNOG" id="COG1762">
    <property type="taxonomic scope" value="Bacteria"/>
</dbReference>
<dbReference type="AlphaFoldDB" id="I4CEX8"/>
<dbReference type="InterPro" id="IPR002178">
    <property type="entry name" value="PTS_EIIA_type-2_dom"/>
</dbReference>
<evidence type="ECO:0000313" key="2">
    <source>
        <dbReference type="EMBL" id="AFM28119.1"/>
    </source>
</evidence>
<dbReference type="PANTHER" id="PTHR47738:SF2">
    <property type="entry name" value="PTS SYSTEM FRUCTOSE-LIKE EIIA COMPONENT"/>
    <property type="match status" value="1"/>
</dbReference>
<dbReference type="CDD" id="cd00211">
    <property type="entry name" value="PTS_IIA_fru"/>
    <property type="match status" value="1"/>
</dbReference>